<evidence type="ECO:0000256" key="1">
    <source>
        <dbReference type="ARBA" id="ARBA00022723"/>
    </source>
</evidence>
<dbReference type="EMBL" id="CADCVQ010000017">
    <property type="protein sequence ID" value="CAA9475056.1"/>
    <property type="molecule type" value="Genomic_DNA"/>
</dbReference>
<dbReference type="InterPro" id="IPR051610">
    <property type="entry name" value="GPI/OXD"/>
</dbReference>
<protein>
    <recommendedName>
        <fullName evidence="2">Cupin type-2 domain-containing protein</fullName>
    </recommendedName>
</protein>
<proteinExistence type="predicted"/>
<dbReference type="InterPro" id="IPR013096">
    <property type="entry name" value="Cupin_2"/>
</dbReference>
<evidence type="ECO:0000313" key="3">
    <source>
        <dbReference type="EMBL" id="CAA9475056.1"/>
    </source>
</evidence>
<keyword evidence="1" id="KW-0479">Metal-binding</keyword>
<dbReference type="AlphaFoldDB" id="A0A6J4RIZ9"/>
<dbReference type="PANTHER" id="PTHR35848:SF6">
    <property type="entry name" value="CUPIN TYPE-2 DOMAIN-CONTAINING PROTEIN"/>
    <property type="match status" value="1"/>
</dbReference>
<sequence length="109" mass="11745">MASVIPIDDLRRSVRSALFEGRDDVPVSIFVTQYERGQGPSLHLHPYPEVFVVQAGTAVFTVGDEQITVADGHIVVVPGQTPHGFKGAADDTLRVVSVHPSPTVEQTDL</sequence>
<feature type="domain" description="Cupin type-2" evidence="2">
    <location>
        <begin position="32"/>
        <end position="98"/>
    </location>
</feature>
<gene>
    <name evidence="3" type="ORF">AVDCRST_MAG67-484</name>
</gene>
<organism evidence="3">
    <name type="scientific">uncultured Solirubrobacteraceae bacterium</name>
    <dbReference type="NCBI Taxonomy" id="1162706"/>
    <lineage>
        <taxon>Bacteria</taxon>
        <taxon>Bacillati</taxon>
        <taxon>Actinomycetota</taxon>
        <taxon>Thermoleophilia</taxon>
        <taxon>Solirubrobacterales</taxon>
        <taxon>Solirubrobacteraceae</taxon>
        <taxon>environmental samples</taxon>
    </lineage>
</organism>
<dbReference type="PANTHER" id="PTHR35848">
    <property type="entry name" value="OXALATE-BINDING PROTEIN"/>
    <property type="match status" value="1"/>
</dbReference>
<dbReference type="GO" id="GO:0046872">
    <property type="term" value="F:metal ion binding"/>
    <property type="evidence" value="ECO:0007669"/>
    <property type="project" value="UniProtKB-KW"/>
</dbReference>
<name>A0A6J4RIZ9_9ACTN</name>
<dbReference type="SUPFAM" id="SSF51182">
    <property type="entry name" value="RmlC-like cupins"/>
    <property type="match status" value="1"/>
</dbReference>
<evidence type="ECO:0000259" key="2">
    <source>
        <dbReference type="Pfam" id="PF07883"/>
    </source>
</evidence>
<dbReference type="Gene3D" id="2.60.120.10">
    <property type="entry name" value="Jelly Rolls"/>
    <property type="match status" value="1"/>
</dbReference>
<dbReference type="Pfam" id="PF07883">
    <property type="entry name" value="Cupin_2"/>
    <property type="match status" value="1"/>
</dbReference>
<accession>A0A6J4RIZ9</accession>
<dbReference type="InterPro" id="IPR011051">
    <property type="entry name" value="RmlC_Cupin_sf"/>
</dbReference>
<reference evidence="3" key="1">
    <citation type="submission" date="2020-02" db="EMBL/GenBank/DDBJ databases">
        <authorList>
            <person name="Meier V. D."/>
        </authorList>
    </citation>
    <scope>NUCLEOTIDE SEQUENCE</scope>
    <source>
        <strain evidence="3">AVDCRST_MAG67</strain>
    </source>
</reference>
<dbReference type="InterPro" id="IPR014710">
    <property type="entry name" value="RmlC-like_jellyroll"/>
</dbReference>